<evidence type="ECO:0008006" key="5">
    <source>
        <dbReference type="Google" id="ProtNLM"/>
    </source>
</evidence>
<sequence>MKRSFLFVFLFILLGSATVHAQKITPGDLKRLRAQEDTLKDLARHIYTDTLASGRLRSDSQFVRTLVRSLQARNSFYYPFDEVLGVSKLYAPDSTFRIFTWQVTIPTVQARKRGAIQLRTPDGSLKLIPLHDVTEFTEFAEDSVRTRANWIGAVYYNLIKTTWNGKPYYTLFGIDDRGFSTKRKWIEVLTFDEGGQPRFGGDYFDFSQDTVPRKQHDRFQLAYKREANVTANWDEDQKLILFDHLVSESSQPDLPYTMVPDGDSEGFKWEKGRWVHIDKVFHYKVDMSDADPLLGKPPVGDPILDSKGNINEEKLKQRSERNGAGKKKDNE</sequence>
<evidence type="ECO:0000313" key="4">
    <source>
        <dbReference type="Proteomes" id="UP000295164"/>
    </source>
</evidence>
<proteinExistence type="predicted"/>
<comment type="caution">
    <text evidence="3">The sequence shown here is derived from an EMBL/GenBank/DDBJ whole genome shotgun (WGS) entry which is preliminary data.</text>
</comment>
<dbReference type="AlphaFoldDB" id="A0A4R4DYQ2"/>
<evidence type="ECO:0000256" key="2">
    <source>
        <dbReference type="SAM" id="SignalP"/>
    </source>
</evidence>
<dbReference type="OrthoDB" id="788168at2"/>
<dbReference type="EMBL" id="SKFH01000023">
    <property type="protein sequence ID" value="TCZ69032.1"/>
    <property type="molecule type" value="Genomic_DNA"/>
</dbReference>
<dbReference type="RefSeq" id="WP_131852552.1">
    <property type="nucleotide sequence ID" value="NZ_SKFH01000023.1"/>
</dbReference>
<dbReference type="Proteomes" id="UP000295164">
    <property type="component" value="Unassembled WGS sequence"/>
</dbReference>
<reference evidence="3 4" key="1">
    <citation type="submission" date="2019-03" db="EMBL/GenBank/DDBJ databases">
        <authorList>
            <person name="Kim M.K.M."/>
        </authorList>
    </citation>
    <scope>NUCLEOTIDE SEQUENCE [LARGE SCALE GENOMIC DNA]</scope>
    <source>
        <strain evidence="3 4">17J68-15</strain>
    </source>
</reference>
<feature type="signal peptide" evidence="2">
    <location>
        <begin position="1"/>
        <end position="21"/>
    </location>
</feature>
<organism evidence="3 4">
    <name type="scientific">Flaviaesturariibacter aridisoli</name>
    <dbReference type="NCBI Taxonomy" id="2545761"/>
    <lineage>
        <taxon>Bacteria</taxon>
        <taxon>Pseudomonadati</taxon>
        <taxon>Bacteroidota</taxon>
        <taxon>Chitinophagia</taxon>
        <taxon>Chitinophagales</taxon>
        <taxon>Chitinophagaceae</taxon>
        <taxon>Flaviaestuariibacter</taxon>
    </lineage>
</organism>
<accession>A0A4R4DYQ2</accession>
<evidence type="ECO:0000256" key="1">
    <source>
        <dbReference type="SAM" id="MobiDB-lite"/>
    </source>
</evidence>
<keyword evidence="2" id="KW-0732">Signal</keyword>
<feature type="region of interest" description="Disordered" evidence="1">
    <location>
        <begin position="289"/>
        <end position="331"/>
    </location>
</feature>
<feature type="compositionally biased region" description="Basic and acidic residues" evidence="1">
    <location>
        <begin position="310"/>
        <end position="331"/>
    </location>
</feature>
<feature type="chain" id="PRO_5021031519" description="Outer membrane lipoprotein-sorting protein" evidence="2">
    <location>
        <begin position="22"/>
        <end position="331"/>
    </location>
</feature>
<evidence type="ECO:0000313" key="3">
    <source>
        <dbReference type="EMBL" id="TCZ69032.1"/>
    </source>
</evidence>
<name>A0A4R4DYQ2_9BACT</name>
<protein>
    <recommendedName>
        <fullName evidence="5">Outer membrane lipoprotein-sorting protein</fullName>
    </recommendedName>
</protein>
<gene>
    <name evidence="3" type="ORF">E0486_12680</name>
</gene>
<keyword evidence="4" id="KW-1185">Reference proteome</keyword>